<dbReference type="PANTHER" id="PTHR43540">
    <property type="entry name" value="PEROXYUREIDOACRYLATE/UREIDOACRYLATE AMIDOHYDROLASE-RELATED"/>
    <property type="match status" value="1"/>
</dbReference>
<feature type="domain" description="Isochorismatase-like" evidence="2">
    <location>
        <begin position="20"/>
        <end position="220"/>
    </location>
</feature>
<evidence type="ECO:0000256" key="1">
    <source>
        <dbReference type="ARBA" id="ARBA00022801"/>
    </source>
</evidence>
<gene>
    <name evidence="3" type="ORF">AVDCRST_MAG18-1021</name>
</gene>
<reference evidence="3" key="1">
    <citation type="submission" date="2020-02" db="EMBL/GenBank/DDBJ databases">
        <authorList>
            <person name="Meier V. D."/>
        </authorList>
    </citation>
    <scope>NUCLEOTIDE SEQUENCE</scope>
    <source>
        <strain evidence="3">AVDCRST_MAG18</strain>
    </source>
</reference>
<dbReference type="Gene3D" id="3.40.50.850">
    <property type="entry name" value="Isochorismatase-like"/>
    <property type="match status" value="1"/>
</dbReference>
<dbReference type="InterPro" id="IPR000868">
    <property type="entry name" value="Isochorismatase-like_dom"/>
</dbReference>
<evidence type="ECO:0000313" key="3">
    <source>
        <dbReference type="EMBL" id="CAA9560287.1"/>
    </source>
</evidence>
<dbReference type="InterPro" id="IPR036380">
    <property type="entry name" value="Isochorismatase-like_sf"/>
</dbReference>
<keyword evidence="1" id="KW-0378">Hydrolase</keyword>
<dbReference type="CDD" id="cd00431">
    <property type="entry name" value="cysteine_hydrolases"/>
    <property type="match status" value="1"/>
</dbReference>
<dbReference type="PANTHER" id="PTHR43540:SF6">
    <property type="entry name" value="ISOCHORISMATASE-LIKE DOMAIN-CONTAINING PROTEIN"/>
    <property type="match status" value="1"/>
</dbReference>
<dbReference type="GO" id="GO:0016787">
    <property type="term" value="F:hydrolase activity"/>
    <property type="evidence" value="ECO:0007669"/>
    <property type="project" value="UniProtKB-KW"/>
</dbReference>
<accession>A0A6J4UWW4</accession>
<dbReference type="SUPFAM" id="SSF52499">
    <property type="entry name" value="Isochorismatase-like hydrolases"/>
    <property type="match status" value="1"/>
</dbReference>
<proteinExistence type="predicted"/>
<dbReference type="InterPro" id="IPR050272">
    <property type="entry name" value="Isochorismatase-like_hydrls"/>
</dbReference>
<protein>
    <recommendedName>
        <fullName evidence="2">Isochorismatase-like domain-containing protein</fullName>
    </recommendedName>
</protein>
<dbReference type="AlphaFoldDB" id="A0A6J4UWW4"/>
<dbReference type="Pfam" id="PF00857">
    <property type="entry name" value="Isochorismatase"/>
    <property type="match status" value="1"/>
</dbReference>
<sequence>MPGMRVGARPSPLLLDPRETAVIVVDMQQGFFGLGGAWDRAGVDVAGAQAILRPLARTLAAARRVGLPILYLTADFAPSSGNARLWDTARGEHWMALASTGGGATHGRLPPPGVQDGDILPEAAPEPGETVILKRRFSGFFETPLHAILKEHGIGTLVLVGGTTSVCVESTVRDAYFRDYRCLLLADCTTEPIGHDLPHTSHEATLRMVEVLFGWVTTSERFIHGLTARVQR</sequence>
<evidence type="ECO:0000259" key="2">
    <source>
        <dbReference type="Pfam" id="PF00857"/>
    </source>
</evidence>
<name>A0A6J4UWW4_9BACT</name>
<dbReference type="EMBL" id="CADCWN010000071">
    <property type="protein sequence ID" value="CAA9560287.1"/>
    <property type="molecule type" value="Genomic_DNA"/>
</dbReference>
<organism evidence="3">
    <name type="scientific">uncultured Thermomicrobiales bacterium</name>
    <dbReference type="NCBI Taxonomy" id="1645740"/>
    <lineage>
        <taxon>Bacteria</taxon>
        <taxon>Pseudomonadati</taxon>
        <taxon>Thermomicrobiota</taxon>
        <taxon>Thermomicrobia</taxon>
        <taxon>Thermomicrobiales</taxon>
        <taxon>environmental samples</taxon>
    </lineage>
</organism>